<dbReference type="InterPro" id="IPR036339">
    <property type="entry name" value="PUB-like_dom_sf"/>
</dbReference>
<dbReference type="Gene3D" id="1.20.58.2190">
    <property type="match status" value="1"/>
</dbReference>
<accession>A0A1J1H2N5</accession>
<dbReference type="VEuPathDB" id="PlasmoDB:PGAL8A_00532500"/>
<organism evidence="5 6">
    <name type="scientific">Plasmodium gallinaceum</name>
    <dbReference type="NCBI Taxonomy" id="5849"/>
    <lineage>
        <taxon>Eukaryota</taxon>
        <taxon>Sar</taxon>
        <taxon>Alveolata</taxon>
        <taxon>Apicomplexa</taxon>
        <taxon>Aconoidasida</taxon>
        <taxon>Haemosporida</taxon>
        <taxon>Plasmodiidae</taxon>
        <taxon>Plasmodium</taxon>
        <taxon>Plasmodium (Haemamoeba)</taxon>
    </lineage>
</organism>
<sequence length="389" mass="45449">RVKTWSPLLIGKQIEGVWHTAVLVYNMEYFYGGGILCLDPKEFEAFYDINPVNIIDMGTTEIHQTYFHEYLNGIQKDFTVDKYNLVNWNCNNFTNEVCNFLVGKNIPEYILNTPYEVMSTSKGKLILDMMQSYQTMIAPGMEGSSLENNNSSENKSIHNKKDFCKLPSVTLDNFFDGNRVEDLIEEVIKNEKYNSNQKNTFLDTLKKILDDIVKNLDNLEYRVLYKNRCDIFNNLSTISEYNEILSSIGFFQGYIEKDEINNIQNFTIFIDSKRKGHSFSEHLNLFVNKKIFLKNENKTISKTSVLNFKDLIDYIPCLERKKNNSNDFLIFLSDAFINNNFDIINEKNDINYFKTIKEKMNVDPYIEKKFLLSTLEILKKNLSSLCSLE</sequence>
<dbReference type="SUPFAM" id="SSF143503">
    <property type="entry name" value="PUG domain-like"/>
    <property type="match status" value="1"/>
</dbReference>
<dbReference type="Pfam" id="PF05903">
    <property type="entry name" value="Peptidase_C97"/>
    <property type="match status" value="1"/>
</dbReference>
<proteinExistence type="inferred from homology"/>
<dbReference type="PROSITE" id="PS51858">
    <property type="entry name" value="PPPDE"/>
    <property type="match status" value="1"/>
</dbReference>
<dbReference type="PANTHER" id="PTHR12378">
    <property type="entry name" value="DESUMOYLATING ISOPEPTIDASE"/>
    <property type="match status" value="1"/>
</dbReference>
<dbReference type="Gene3D" id="3.90.1720.30">
    <property type="entry name" value="PPPDE domains"/>
    <property type="match status" value="1"/>
</dbReference>
<dbReference type="OrthoDB" id="21221at2759"/>
<protein>
    <recommendedName>
        <fullName evidence="4">PPPDE domain-containing protein</fullName>
    </recommendedName>
</protein>
<dbReference type="SMART" id="SM01179">
    <property type="entry name" value="DUF862"/>
    <property type="match status" value="1"/>
</dbReference>
<dbReference type="InterPro" id="IPR042266">
    <property type="entry name" value="PPPDE_sf"/>
</dbReference>
<reference evidence="5" key="1">
    <citation type="submission" date="2015-04" db="EMBL/GenBank/DDBJ databases">
        <authorList>
            <consortium name="Pathogen Informatics"/>
        </authorList>
    </citation>
    <scope>NUCLEOTIDE SEQUENCE [LARGE SCALE GENOMIC DNA]</scope>
    <source>
        <strain evidence="5">8A</strain>
    </source>
</reference>
<dbReference type="RefSeq" id="XP_028530548.1">
    <property type="nucleotide sequence ID" value="XM_028674168.1"/>
</dbReference>
<evidence type="ECO:0000259" key="4">
    <source>
        <dbReference type="PROSITE" id="PS51858"/>
    </source>
</evidence>
<keyword evidence="6" id="KW-1185">Reference proteome</keyword>
<keyword evidence="2" id="KW-0645">Protease</keyword>
<evidence type="ECO:0000256" key="1">
    <source>
        <dbReference type="ARBA" id="ARBA00008140"/>
    </source>
</evidence>
<dbReference type="Proteomes" id="UP000220797">
    <property type="component" value="Unassembled WGS sequence"/>
</dbReference>
<evidence type="ECO:0000313" key="6">
    <source>
        <dbReference type="Proteomes" id="UP000220797"/>
    </source>
</evidence>
<dbReference type="InterPro" id="IPR008580">
    <property type="entry name" value="PPPDE_dom"/>
</dbReference>
<feature type="non-terminal residue" evidence="5">
    <location>
        <position position="1"/>
    </location>
</feature>
<dbReference type="GO" id="GO:0008233">
    <property type="term" value="F:peptidase activity"/>
    <property type="evidence" value="ECO:0007669"/>
    <property type="project" value="UniProtKB-KW"/>
</dbReference>
<evidence type="ECO:0000256" key="2">
    <source>
        <dbReference type="ARBA" id="ARBA00022670"/>
    </source>
</evidence>
<dbReference type="EMBL" id="CVMV01000110">
    <property type="protein sequence ID" value="CRG97747.1"/>
    <property type="molecule type" value="Genomic_DNA"/>
</dbReference>
<comment type="similarity">
    <text evidence="1">Belongs to the DeSI family.</text>
</comment>
<dbReference type="GO" id="GO:0070646">
    <property type="term" value="P:protein modification by small protein removal"/>
    <property type="evidence" value="ECO:0007669"/>
    <property type="project" value="TreeGrafter"/>
</dbReference>
<evidence type="ECO:0000256" key="3">
    <source>
        <dbReference type="ARBA" id="ARBA00022801"/>
    </source>
</evidence>
<dbReference type="PANTHER" id="PTHR12378:SF7">
    <property type="entry name" value="DESUMOYLATING ISOPEPTIDASE 1"/>
    <property type="match status" value="1"/>
</dbReference>
<dbReference type="AlphaFoldDB" id="A0A1J1H2N5"/>
<keyword evidence="3" id="KW-0378">Hydrolase</keyword>
<evidence type="ECO:0000313" key="5">
    <source>
        <dbReference type="EMBL" id="CRG97747.1"/>
    </source>
</evidence>
<gene>
    <name evidence="5" type="ORF">PGAL8A_00532500</name>
</gene>
<dbReference type="GeneID" id="39733858"/>
<dbReference type="GO" id="GO:0006508">
    <property type="term" value="P:proteolysis"/>
    <property type="evidence" value="ECO:0007669"/>
    <property type="project" value="UniProtKB-KW"/>
</dbReference>
<comment type="caution">
    <text evidence="5">The sequence shown here is derived from an EMBL/GenBank/DDBJ whole genome shotgun (WGS) entry which is preliminary data.</text>
</comment>
<name>A0A1J1H2N5_PLAGA</name>
<feature type="domain" description="PPPDE" evidence="4">
    <location>
        <begin position="1"/>
        <end position="131"/>
    </location>
</feature>